<evidence type="ECO:0000256" key="1">
    <source>
        <dbReference type="PROSITE-ProRule" id="PRU00285"/>
    </source>
</evidence>
<reference evidence="4 5" key="1">
    <citation type="submission" date="2017-08" db="EMBL/GenBank/DDBJ databases">
        <title>Burning lignite coal seam in the remote Altai Mountains harbors a hydrogen-driven thermophilic microbial community.</title>
        <authorList>
            <person name="Kadnikov V.V."/>
            <person name="Mardanov A.V."/>
            <person name="Ivasenko D."/>
            <person name="Beletsky A.V."/>
            <person name="Karnachuk O.V."/>
            <person name="Ravin N.V."/>
        </authorList>
    </citation>
    <scope>NUCLEOTIDE SEQUENCE [LARGE SCALE GENOMIC DNA]</scope>
    <source>
        <strain evidence="4">AL31</strain>
    </source>
</reference>
<evidence type="ECO:0000313" key="4">
    <source>
        <dbReference type="EMBL" id="PTQ51471.1"/>
    </source>
</evidence>
<protein>
    <submittedName>
        <fullName evidence="4">Heat shock protein, Hsp20 family</fullName>
    </submittedName>
</protein>
<accession>A0A2T5G5K1</accession>
<dbReference type="Proteomes" id="UP000244016">
    <property type="component" value="Unassembled WGS sequence"/>
</dbReference>
<dbReference type="EMBL" id="PEBW01000005">
    <property type="protein sequence ID" value="PTQ51471.1"/>
    <property type="molecule type" value="Genomic_DNA"/>
</dbReference>
<keyword evidence="4" id="KW-0346">Stress response</keyword>
<comment type="caution">
    <text evidence="4">The sequence shown here is derived from an EMBL/GenBank/DDBJ whole genome shotgun (WGS) entry which is preliminary data.</text>
</comment>
<sequence>MFGIVPFRERKRRDVRSVFDDFGSLMDRLLDEEFFLVPFVPRSFRTDIRETDGAYIVEAELPGVPKEAIRVTYDDGVLSIVVEEDKDITEEKGEFIRRERYRGRNERHFTLENVDEEKISASFQNGVLRITLPKLKRTPPKGREIAIE</sequence>
<organism evidence="4 5">
    <name type="scientific">Brockia lithotrophica</name>
    <dbReference type="NCBI Taxonomy" id="933949"/>
    <lineage>
        <taxon>Bacteria</taxon>
        <taxon>Bacillati</taxon>
        <taxon>Bacillota</taxon>
        <taxon>Bacilli</taxon>
        <taxon>Bacillales</taxon>
        <taxon>Bacillales Family X. Incertae Sedis</taxon>
        <taxon>Brockia</taxon>
    </lineage>
</organism>
<gene>
    <name evidence="4" type="ORF">BLITH_1548</name>
</gene>
<feature type="domain" description="SHSP" evidence="3">
    <location>
        <begin position="37"/>
        <end position="148"/>
    </location>
</feature>
<name>A0A2T5G5K1_9BACL</name>
<dbReference type="PROSITE" id="PS01031">
    <property type="entry name" value="SHSP"/>
    <property type="match status" value="1"/>
</dbReference>
<proteinExistence type="inferred from homology"/>
<evidence type="ECO:0000313" key="5">
    <source>
        <dbReference type="Proteomes" id="UP000244016"/>
    </source>
</evidence>
<dbReference type="Pfam" id="PF00011">
    <property type="entry name" value="HSP20"/>
    <property type="match status" value="1"/>
</dbReference>
<comment type="similarity">
    <text evidence="1 2">Belongs to the small heat shock protein (HSP20) family.</text>
</comment>
<dbReference type="SUPFAM" id="SSF49764">
    <property type="entry name" value="HSP20-like chaperones"/>
    <property type="match status" value="1"/>
</dbReference>
<dbReference type="InterPro" id="IPR031107">
    <property type="entry name" value="Small_HSP"/>
</dbReference>
<dbReference type="InterPro" id="IPR002068">
    <property type="entry name" value="A-crystallin/Hsp20_dom"/>
</dbReference>
<dbReference type="PANTHER" id="PTHR11527">
    <property type="entry name" value="HEAT-SHOCK PROTEIN 20 FAMILY MEMBER"/>
    <property type="match status" value="1"/>
</dbReference>
<evidence type="ECO:0000259" key="3">
    <source>
        <dbReference type="PROSITE" id="PS01031"/>
    </source>
</evidence>
<dbReference type="InterPro" id="IPR008978">
    <property type="entry name" value="HSP20-like_chaperone"/>
</dbReference>
<dbReference type="AlphaFoldDB" id="A0A2T5G5K1"/>
<evidence type="ECO:0000256" key="2">
    <source>
        <dbReference type="RuleBase" id="RU003616"/>
    </source>
</evidence>
<dbReference type="Gene3D" id="2.60.40.790">
    <property type="match status" value="1"/>
</dbReference>
<dbReference type="CDD" id="cd06471">
    <property type="entry name" value="ACD_LpsHSP_like"/>
    <property type="match status" value="1"/>
</dbReference>